<dbReference type="SUPFAM" id="SSF49265">
    <property type="entry name" value="Fibronectin type III"/>
    <property type="match status" value="1"/>
</dbReference>
<dbReference type="GO" id="GO:0031410">
    <property type="term" value="C:cytoplasmic vesicle"/>
    <property type="evidence" value="ECO:0007669"/>
    <property type="project" value="TreeGrafter"/>
</dbReference>
<dbReference type="InterPro" id="IPR022409">
    <property type="entry name" value="PKD/Chitinase_dom"/>
</dbReference>
<dbReference type="PANTHER" id="PTHR46182">
    <property type="entry name" value="FI19480P1"/>
    <property type="match status" value="1"/>
</dbReference>
<proteinExistence type="predicted"/>
<evidence type="ECO:0000256" key="1">
    <source>
        <dbReference type="SAM" id="MobiDB-lite"/>
    </source>
</evidence>
<feature type="domain" description="Fibronectin type-III" evidence="3">
    <location>
        <begin position="19"/>
        <end position="112"/>
    </location>
</feature>
<dbReference type="Proteomes" id="UP001165427">
    <property type="component" value="Unassembled WGS sequence"/>
</dbReference>
<sequence>MFARRSLSIKRLGLPSWALVLFLCFCLPLASHAVQVTLAWDANDAAPDGYRLFQRTEGGTYNYNAPVWNGAGTSATVDNLAENTTYHFVVRAFMGTNESGDSNEVEYRYEPPTPVTYTISASAGANGAISPSGSTSVAHGGSQSYTITPATGYRIAYVVVNGSSVGAVSTYTFGNVTADQSISAYFTRLNYTISASAGANGAISPSGSTSVAHGGSQSYTITPATGYRIADVQVNGTSVGALSSYTFSNVTADQSISASFTLLSYTISASAGANGALSPSGSTSVAHGGSQSYTITPATGYRIADVQVNGTSVGALSSYTFSNVTADQSINASFALNSYTISAVAGENGTVSPSGSTSVLHGSGQTYTISADEGYRIDDVRVNGSSVGAVFSYTFSNVTAHQTLEAWFSSNNLPPVADAGPDQTVDEAEWVTLSGLNSHDPDDGIADFRWRQIQGPTVALSDPNDAEPHFQSPDVSVNGASLVFELTVTDHSGAKAMDTCIVNVIWVNVPPTAQAGADQTVYTGDRVVLDGTNSVDPDDGIAGYFWTQTGGPTVALSDPQAAQPYFDAPDAGMNGTSLRFELTVVDHGGLQASDDCVVTVAWVNQRPTADAGPDQQVPEGAEVILDGSNSIDPDDGIATYRWRQVGGSPVTLTNAGGARAAFVAPFVAPEGATLVFQLTVTDHEGLQHDDQCMVNVLWENRPPVASAGGDQTVDEGSWVQLDGSGSSDPDDGIAAYQWSQASGPKVALSDARDARPSFKAPDVGPEGASLGFTLTVTDYSGLKNSDTCVVNVSWLNQPPLADAGGDHLALVGDTVTLDGSASRDNDDGIATYRWGQVSGPPVALSAGNQAVATFTVPETAADSVLVFELTVTDHGGLQGTDRSTVDVPYAAGAPADTTPPEVAITSPSSSFIFVSRSTVSLQGIASDDTQVQRVEWHNDRGGSGAAKGTDQWRIDNIRLARWFNTITVTAYDAAGNQSSTHLVIFASYWW</sequence>
<gene>
    <name evidence="4" type="ORF">MRX98_05680</name>
</gene>
<dbReference type="InterPro" id="IPR029865">
    <property type="entry name" value="KIAA0319-like"/>
</dbReference>
<dbReference type="InterPro" id="IPR044060">
    <property type="entry name" value="Bacterial_rp_domain"/>
</dbReference>
<feature type="chain" id="PRO_5041335992" evidence="2">
    <location>
        <begin position="34"/>
        <end position="990"/>
    </location>
</feature>
<dbReference type="InterPro" id="IPR036116">
    <property type="entry name" value="FN3_sf"/>
</dbReference>
<dbReference type="InterPro" id="IPR013783">
    <property type="entry name" value="Ig-like_fold"/>
</dbReference>
<dbReference type="Pfam" id="PF17957">
    <property type="entry name" value="Big_7"/>
    <property type="match status" value="1"/>
</dbReference>
<keyword evidence="5" id="KW-1185">Reference proteome</keyword>
<dbReference type="GO" id="GO:0016020">
    <property type="term" value="C:membrane"/>
    <property type="evidence" value="ECO:0007669"/>
    <property type="project" value="TreeGrafter"/>
</dbReference>
<dbReference type="Pfam" id="PF18998">
    <property type="entry name" value="Flg_new_2"/>
    <property type="match status" value="4"/>
</dbReference>
<organism evidence="4 5">
    <name type="scientific">Desulfatitalea alkaliphila</name>
    <dbReference type="NCBI Taxonomy" id="2929485"/>
    <lineage>
        <taxon>Bacteria</taxon>
        <taxon>Pseudomonadati</taxon>
        <taxon>Thermodesulfobacteriota</taxon>
        <taxon>Desulfobacteria</taxon>
        <taxon>Desulfobacterales</taxon>
        <taxon>Desulfosarcinaceae</taxon>
        <taxon>Desulfatitalea</taxon>
    </lineage>
</organism>
<dbReference type="CDD" id="cd00063">
    <property type="entry name" value="FN3"/>
    <property type="match status" value="1"/>
</dbReference>
<name>A0AA41UK58_9BACT</name>
<dbReference type="RefSeq" id="WP_246903804.1">
    <property type="nucleotide sequence ID" value="NZ_JALJRB010000004.1"/>
</dbReference>
<dbReference type="Pfam" id="PF22352">
    <property type="entry name" value="K319L-like_PKD"/>
    <property type="match status" value="5"/>
</dbReference>
<feature type="signal peptide" evidence="2">
    <location>
        <begin position="1"/>
        <end position="33"/>
    </location>
</feature>
<comment type="caution">
    <text evidence="4">The sequence shown here is derived from an EMBL/GenBank/DDBJ whole genome shotgun (WGS) entry which is preliminary data.</text>
</comment>
<dbReference type="SMART" id="SM00089">
    <property type="entry name" value="PKD"/>
    <property type="match status" value="3"/>
</dbReference>
<dbReference type="EMBL" id="JALJRB010000004">
    <property type="protein sequence ID" value="MCJ8500056.1"/>
    <property type="molecule type" value="Genomic_DNA"/>
</dbReference>
<dbReference type="Gene3D" id="2.60.40.10">
    <property type="entry name" value="Immunoglobulins"/>
    <property type="match status" value="7"/>
</dbReference>
<protein>
    <submittedName>
        <fullName evidence="4">PKD domain-containing protein</fullName>
    </submittedName>
</protein>
<dbReference type="PROSITE" id="PS50853">
    <property type="entry name" value="FN3"/>
    <property type="match status" value="1"/>
</dbReference>
<accession>A0AA41UK58</accession>
<dbReference type="InterPro" id="IPR003961">
    <property type="entry name" value="FN3_dom"/>
</dbReference>
<evidence type="ECO:0000259" key="3">
    <source>
        <dbReference type="PROSITE" id="PS50853"/>
    </source>
</evidence>
<dbReference type="PANTHER" id="PTHR46182:SF2">
    <property type="entry name" value="FI19480P1"/>
    <property type="match status" value="1"/>
</dbReference>
<evidence type="ECO:0000256" key="2">
    <source>
        <dbReference type="SAM" id="SignalP"/>
    </source>
</evidence>
<keyword evidence="2" id="KW-0732">Signal</keyword>
<evidence type="ECO:0000313" key="5">
    <source>
        <dbReference type="Proteomes" id="UP001165427"/>
    </source>
</evidence>
<reference evidence="4" key="1">
    <citation type="submission" date="2022-04" db="EMBL/GenBank/DDBJ databases">
        <title>Desulfatitalea alkaliphila sp. nov., a novel anaerobic sulfate-reducing bacterium isolated from terrestrial mud volcano, Taman Peninsula, Russia.</title>
        <authorList>
            <person name="Khomyakova M.A."/>
            <person name="Merkel A.Y."/>
            <person name="Slobodkin A.I."/>
        </authorList>
    </citation>
    <scope>NUCLEOTIDE SEQUENCE</scope>
    <source>
        <strain evidence="4">M08but</strain>
    </source>
</reference>
<evidence type="ECO:0000313" key="4">
    <source>
        <dbReference type="EMBL" id="MCJ8500056.1"/>
    </source>
</evidence>
<dbReference type="AlphaFoldDB" id="A0AA41UK58"/>
<feature type="region of interest" description="Disordered" evidence="1">
    <location>
        <begin position="705"/>
        <end position="732"/>
    </location>
</feature>